<reference evidence="1 2" key="1">
    <citation type="submission" date="2019-03" db="EMBL/GenBank/DDBJ databases">
        <title>Subsurface microbial communities from deep shales in Ohio and West Virginia, USA.</title>
        <authorList>
            <person name="Wrighton K."/>
        </authorList>
    </citation>
    <scope>NUCLEOTIDE SEQUENCE [LARGE SCALE GENOMIC DNA]</scope>
    <source>
        <strain evidence="1 2">MA284_T2</strain>
    </source>
</reference>
<name>A0A4R6LZD3_9FIRM</name>
<proteinExistence type="predicted"/>
<comment type="caution">
    <text evidence="1">The sequence shown here is derived from an EMBL/GenBank/DDBJ whole genome shotgun (WGS) entry which is preliminary data.</text>
</comment>
<accession>A0A4R6LZD3</accession>
<dbReference type="EMBL" id="SNWX01000004">
    <property type="protein sequence ID" value="TDO94164.1"/>
    <property type="molecule type" value="Genomic_DNA"/>
</dbReference>
<organism evidence="1 2">
    <name type="scientific">Halanaerobium saccharolyticum</name>
    <dbReference type="NCBI Taxonomy" id="43595"/>
    <lineage>
        <taxon>Bacteria</taxon>
        <taxon>Bacillati</taxon>
        <taxon>Bacillota</taxon>
        <taxon>Clostridia</taxon>
        <taxon>Halanaerobiales</taxon>
        <taxon>Halanaerobiaceae</taxon>
        <taxon>Halanaerobium</taxon>
    </lineage>
</organism>
<gene>
    <name evidence="1" type="ORF">DFR79_104130</name>
</gene>
<dbReference type="RefSeq" id="WP_133514281.1">
    <property type="nucleotide sequence ID" value="NZ_SNWX01000004.1"/>
</dbReference>
<protein>
    <submittedName>
        <fullName evidence="1">Uncharacterized protein</fullName>
    </submittedName>
</protein>
<sequence>MEDILKKYGPMLSGELKELLIEKYSISSEAARKRISRAKVDGRLITLQNSINKRKLYFSVPNMKYFNLWRCR</sequence>
<dbReference type="AlphaFoldDB" id="A0A4R6LZD3"/>
<dbReference type="OrthoDB" id="735874at2"/>
<dbReference type="Proteomes" id="UP000295064">
    <property type="component" value="Unassembled WGS sequence"/>
</dbReference>
<evidence type="ECO:0000313" key="2">
    <source>
        <dbReference type="Proteomes" id="UP000295064"/>
    </source>
</evidence>
<evidence type="ECO:0000313" key="1">
    <source>
        <dbReference type="EMBL" id="TDO94164.1"/>
    </source>
</evidence>